<feature type="signal peptide" evidence="26">
    <location>
        <begin position="1"/>
        <end position="28"/>
    </location>
</feature>
<keyword evidence="30" id="KW-1185">Reference proteome</keyword>
<dbReference type="SMART" id="SM00082">
    <property type="entry name" value="LRRCT"/>
    <property type="match status" value="1"/>
</dbReference>
<evidence type="ECO:0000313" key="29">
    <source>
        <dbReference type="EMBL" id="CAG5958580.1"/>
    </source>
</evidence>
<keyword evidence="22" id="KW-0393">Immunoglobulin domain</keyword>
<dbReference type="Gene3D" id="3.30.200.20">
    <property type="entry name" value="Phosphorylase Kinase, domain 1"/>
    <property type="match status" value="1"/>
</dbReference>
<dbReference type="GO" id="GO:0004714">
    <property type="term" value="F:transmembrane receptor protein tyrosine kinase activity"/>
    <property type="evidence" value="ECO:0007669"/>
    <property type="project" value="UniProtKB-EC"/>
</dbReference>
<dbReference type="InterPro" id="IPR013783">
    <property type="entry name" value="Ig-like_fold"/>
</dbReference>
<feature type="domain" description="Ig-like" evidence="28">
    <location>
        <begin position="185"/>
        <end position="277"/>
    </location>
</feature>
<evidence type="ECO:0000256" key="21">
    <source>
        <dbReference type="ARBA" id="ARBA00023180"/>
    </source>
</evidence>
<dbReference type="InterPro" id="IPR020635">
    <property type="entry name" value="Tyr_kinase_cat_dom"/>
</dbReference>
<dbReference type="Gene3D" id="3.80.10.10">
    <property type="entry name" value="Ribonuclease Inhibitor"/>
    <property type="match status" value="1"/>
</dbReference>
<dbReference type="GO" id="GO:0043235">
    <property type="term" value="C:receptor complex"/>
    <property type="evidence" value="ECO:0007669"/>
    <property type="project" value="TreeGrafter"/>
</dbReference>
<evidence type="ECO:0000256" key="9">
    <source>
        <dbReference type="ARBA" id="ARBA00022729"/>
    </source>
</evidence>
<evidence type="ECO:0000256" key="24">
    <source>
        <dbReference type="PIRSR" id="PIRSR620777-52"/>
    </source>
</evidence>
<keyword evidence="15" id="KW-0524">Neurogenesis</keyword>
<dbReference type="GO" id="GO:0007399">
    <property type="term" value="P:nervous system development"/>
    <property type="evidence" value="ECO:0007669"/>
    <property type="project" value="UniProtKB-KW"/>
</dbReference>
<dbReference type="Proteomes" id="UP000677803">
    <property type="component" value="Unassembled WGS sequence"/>
</dbReference>
<dbReference type="InterPro" id="IPR050122">
    <property type="entry name" value="RTK"/>
</dbReference>
<evidence type="ECO:0000256" key="23">
    <source>
        <dbReference type="PIRSR" id="PIRSR620777-50"/>
    </source>
</evidence>
<evidence type="ECO:0000256" key="8">
    <source>
        <dbReference type="ARBA" id="ARBA00022692"/>
    </source>
</evidence>
<dbReference type="InterPro" id="IPR036179">
    <property type="entry name" value="Ig-like_dom_sf"/>
</dbReference>
<dbReference type="GO" id="GO:0043121">
    <property type="term" value="F:neurotrophin binding"/>
    <property type="evidence" value="ECO:0007669"/>
    <property type="project" value="TreeGrafter"/>
</dbReference>
<evidence type="ECO:0000256" key="7">
    <source>
        <dbReference type="ARBA" id="ARBA00022679"/>
    </source>
</evidence>
<evidence type="ECO:0000256" key="1">
    <source>
        <dbReference type="ARBA" id="ARBA00004251"/>
    </source>
</evidence>
<feature type="active site" description="Proton acceptor" evidence="23">
    <location>
        <position position="877"/>
    </location>
</feature>
<dbReference type="SMART" id="SM00219">
    <property type="entry name" value="TyrKc"/>
    <property type="match status" value="1"/>
</dbReference>
<dbReference type="Pfam" id="PF13927">
    <property type="entry name" value="Ig_3"/>
    <property type="match status" value="2"/>
</dbReference>
<keyword evidence="20" id="KW-0675">Receptor</keyword>
<dbReference type="SUPFAM" id="SSF56112">
    <property type="entry name" value="Protein kinase-like (PK-like)"/>
    <property type="match status" value="1"/>
</dbReference>
<gene>
    <name evidence="29" type="ORF">MMEN_LOCUS15420</name>
</gene>
<evidence type="ECO:0000259" key="28">
    <source>
        <dbReference type="PROSITE" id="PS50835"/>
    </source>
</evidence>
<keyword evidence="16 25" id="KW-1133">Transmembrane helix</keyword>
<dbReference type="InterPro" id="IPR008266">
    <property type="entry name" value="Tyr_kinase_AS"/>
</dbReference>
<keyword evidence="7" id="KW-0808">Transferase</keyword>
<dbReference type="GO" id="GO:0005030">
    <property type="term" value="F:neurotrophin receptor activity"/>
    <property type="evidence" value="ECO:0007669"/>
    <property type="project" value="TreeGrafter"/>
</dbReference>
<evidence type="ECO:0000259" key="27">
    <source>
        <dbReference type="PROSITE" id="PS50011"/>
    </source>
</evidence>
<evidence type="ECO:0000313" key="30">
    <source>
        <dbReference type="Proteomes" id="UP000677803"/>
    </source>
</evidence>
<sequence length="1004" mass="112218">MEFLGPLHGRFSWVLALLLAIFFQHNLSSVIDCPLTCSCSATEVHCNRSDSSRFLSLLSFQGNESAENATGIKDLFQNITSIHIENWTNLEMLRDLDMELYPGLQRLTITRSKLQTIQTRVFSKNPELQYIRLEDVTFACGCDIRWLQLWQQSGKAGLSSQRLYCISQGRNIQLQDMNISSCDLPVISVSHSSITVVEGDQVTATCNGSGSPLPEVDWPVNGLHSITTHGPSVYDHNIHSINITLVSVSRDDNNFLLTCTATNVVGMTNASVQKTLLLIIPVAPSIVRLKEPERRHDTCIEFTVRGSPHPVLRWLYNNEEISPSEYLRPDMVVYQDYIEGCLTFKNPTHHNNGNYTLEATNYLGVVSTTVYGHFLNKPFDVTPTADTHKPMEDTFGVSVAVGLTGFACVVLVVFFLLLSKYGRRSKFSMKGPVAVISGEENSASPLHHVNHAIISPCMLDVGPDAVVIGMTRIPIIENPQYFRHGLNGSKPATYLPVISVSHSSITVVEGDQVTATCNGSGSPLPEVDWPVNGLHSITTHGPSVYDHNIHSINITLVSVSRDDNNFLLTCTATNVVGMTNAIVRLKEPERRHDTCIEFTVRGSPHPVLRWLYNNEEISPSEYLRPDMVVYQDYIEGCLTFKNPTHHNNGNYTLEATNYLGVVSTTVYGHFLNKPFDGPVAVISGEENSASPLHHVNHAIISPCMLDVGPDAVVIGMTRIPIIENPQYFRHGLNGSKPATYVQHIKRQDIILKRELGEGAFGKVFLAECYNLSSTKDKMLVADFQREAELLTNLQHDHIVKFYGVCVDGEPLSMVFEYMKHGDLNKFLRAHGPDAMILVDGQPLQSNSELGLSQMLHIASQIAAGMIYLASQHFVHRDLATRNCLVGNGLLVGGHTMLPIRWMPPESIMYRKFTTESDVWSFGVILWEIFTYGKQPWFQLANNEVIECITQGRVLERPRLCPKEVYDLMLGCWQREPQQRLNIKDIQKLLFTMMKATPVYLDILG</sequence>
<dbReference type="InterPro" id="IPR000719">
    <property type="entry name" value="Prot_kinase_dom"/>
</dbReference>
<evidence type="ECO:0000256" key="25">
    <source>
        <dbReference type="SAM" id="Phobius"/>
    </source>
</evidence>
<evidence type="ECO:0000256" key="22">
    <source>
        <dbReference type="ARBA" id="ARBA00023319"/>
    </source>
</evidence>
<dbReference type="Pfam" id="PF07679">
    <property type="entry name" value="I-set"/>
    <property type="match status" value="2"/>
</dbReference>
<evidence type="ECO:0000256" key="10">
    <source>
        <dbReference type="ARBA" id="ARBA00022737"/>
    </source>
</evidence>
<dbReference type="SMART" id="SM00409">
    <property type="entry name" value="IG"/>
    <property type="match status" value="4"/>
</dbReference>
<keyword evidence="18" id="KW-0829">Tyrosine-protein kinase</keyword>
<keyword evidence="8 25" id="KW-0812">Transmembrane</keyword>
<keyword evidence="14" id="KW-0067">ATP-binding</keyword>
<keyword evidence="17 25" id="KW-0472">Membrane</keyword>
<dbReference type="FunFam" id="1.10.510.10:FF:000667">
    <property type="entry name" value="Tyrosine-protein kinase receptor"/>
    <property type="match status" value="1"/>
</dbReference>
<dbReference type="PANTHER" id="PTHR24416">
    <property type="entry name" value="TYROSINE-PROTEIN KINASE RECEPTOR"/>
    <property type="match status" value="1"/>
</dbReference>
<evidence type="ECO:0000256" key="3">
    <source>
        <dbReference type="ARBA" id="ARBA00022473"/>
    </source>
</evidence>
<dbReference type="FunFam" id="3.30.200.20:FF:000033">
    <property type="entry name" value="Tyrosine-protein kinase receptor"/>
    <property type="match status" value="1"/>
</dbReference>
<dbReference type="InterPro" id="IPR020777">
    <property type="entry name" value="NTRK"/>
</dbReference>
<dbReference type="PROSITE" id="PS00109">
    <property type="entry name" value="PROTEIN_KINASE_TYR"/>
    <property type="match status" value="1"/>
</dbReference>
<dbReference type="SUPFAM" id="SSF48726">
    <property type="entry name" value="Immunoglobulin"/>
    <property type="match status" value="3"/>
</dbReference>
<keyword evidence="4" id="KW-1003">Cell membrane</keyword>
<keyword evidence="6" id="KW-0433">Leucine-rich repeat</keyword>
<dbReference type="InterPro" id="IPR032675">
    <property type="entry name" value="LRR_dom_sf"/>
</dbReference>
<evidence type="ECO:0000256" key="11">
    <source>
        <dbReference type="ARBA" id="ARBA00022741"/>
    </source>
</evidence>
<evidence type="ECO:0000256" key="14">
    <source>
        <dbReference type="ARBA" id="ARBA00022840"/>
    </source>
</evidence>
<reference evidence="29" key="1">
    <citation type="submission" date="2021-05" db="EMBL/GenBank/DDBJ databases">
        <authorList>
            <person name="Tigano A."/>
        </authorList>
    </citation>
    <scope>NUCLEOTIDE SEQUENCE</scope>
</reference>
<feature type="transmembrane region" description="Helical" evidence="25">
    <location>
        <begin position="395"/>
        <end position="418"/>
    </location>
</feature>
<organism evidence="29 30">
    <name type="scientific">Menidia menidia</name>
    <name type="common">Atlantic silverside</name>
    <dbReference type="NCBI Taxonomy" id="238744"/>
    <lineage>
        <taxon>Eukaryota</taxon>
        <taxon>Metazoa</taxon>
        <taxon>Chordata</taxon>
        <taxon>Craniata</taxon>
        <taxon>Vertebrata</taxon>
        <taxon>Euteleostomi</taxon>
        <taxon>Actinopterygii</taxon>
        <taxon>Neopterygii</taxon>
        <taxon>Teleostei</taxon>
        <taxon>Neoteleostei</taxon>
        <taxon>Acanthomorphata</taxon>
        <taxon>Ovalentaria</taxon>
        <taxon>Atherinomorphae</taxon>
        <taxon>Atheriniformes</taxon>
        <taxon>Atherinopsidae</taxon>
        <taxon>Menidiinae</taxon>
        <taxon>Menidia</taxon>
    </lineage>
</organism>
<evidence type="ECO:0000256" key="5">
    <source>
        <dbReference type="ARBA" id="ARBA00022553"/>
    </source>
</evidence>
<evidence type="ECO:0000256" key="20">
    <source>
        <dbReference type="ARBA" id="ARBA00023170"/>
    </source>
</evidence>
<protein>
    <recommendedName>
        <fullName evidence="2">receptor protein-tyrosine kinase</fullName>
        <ecNumber evidence="2">2.7.10.1</ecNumber>
    </recommendedName>
</protein>
<dbReference type="SUPFAM" id="SSF52058">
    <property type="entry name" value="L domain-like"/>
    <property type="match status" value="1"/>
</dbReference>
<keyword evidence="3" id="KW-0217">Developmental protein</keyword>
<dbReference type="Gene3D" id="1.10.510.10">
    <property type="entry name" value="Transferase(Phosphotransferase) domain 1"/>
    <property type="match status" value="1"/>
</dbReference>
<dbReference type="InterPro" id="IPR000483">
    <property type="entry name" value="Cys-rich_flank_reg_C"/>
</dbReference>
<evidence type="ECO:0000256" key="4">
    <source>
        <dbReference type="ARBA" id="ARBA00022475"/>
    </source>
</evidence>
<dbReference type="Pfam" id="PF16920">
    <property type="entry name" value="LRRCT_2"/>
    <property type="match status" value="1"/>
</dbReference>
<evidence type="ECO:0000256" key="18">
    <source>
        <dbReference type="ARBA" id="ARBA00023137"/>
    </source>
</evidence>
<evidence type="ECO:0000256" key="19">
    <source>
        <dbReference type="ARBA" id="ARBA00023157"/>
    </source>
</evidence>
<comment type="caution">
    <text evidence="29">The sequence shown here is derived from an EMBL/GenBank/DDBJ whole genome shotgun (WGS) entry which is preliminary data.</text>
</comment>
<evidence type="ECO:0000256" key="2">
    <source>
        <dbReference type="ARBA" id="ARBA00011902"/>
    </source>
</evidence>
<feature type="chain" id="PRO_5035858257" description="receptor protein-tyrosine kinase" evidence="26">
    <location>
        <begin position="29"/>
        <end position="1004"/>
    </location>
</feature>
<dbReference type="InterPro" id="IPR011009">
    <property type="entry name" value="Kinase-like_dom_sf"/>
</dbReference>
<dbReference type="InterPro" id="IPR003599">
    <property type="entry name" value="Ig_sub"/>
</dbReference>
<dbReference type="PROSITE" id="PS50835">
    <property type="entry name" value="IG_LIKE"/>
    <property type="match status" value="2"/>
</dbReference>
<dbReference type="GO" id="GO:0030424">
    <property type="term" value="C:axon"/>
    <property type="evidence" value="ECO:0007669"/>
    <property type="project" value="TreeGrafter"/>
</dbReference>
<feature type="domain" description="Protein kinase" evidence="27">
    <location>
        <begin position="749"/>
        <end position="991"/>
    </location>
</feature>
<dbReference type="EMBL" id="CAJRST010022223">
    <property type="protein sequence ID" value="CAG5958580.1"/>
    <property type="molecule type" value="Genomic_DNA"/>
</dbReference>
<dbReference type="GO" id="GO:0005886">
    <property type="term" value="C:plasma membrane"/>
    <property type="evidence" value="ECO:0007669"/>
    <property type="project" value="UniProtKB-SubCell"/>
</dbReference>
<evidence type="ECO:0000256" key="12">
    <source>
        <dbReference type="ARBA" id="ARBA00022777"/>
    </source>
</evidence>
<comment type="subcellular location">
    <subcellularLocation>
        <location evidence="1">Cell membrane</location>
        <topology evidence="1">Single-pass type I membrane protein</topology>
    </subcellularLocation>
</comment>
<dbReference type="GO" id="GO:0030154">
    <property type="term" value="P:cell differentiation"/>
    <property type="evidence" value="ECO:0007669"/>
    <property type="project" value="UniProtKB-KW"/>
</dbReference>
<dbReference type="GO" id="GO:0007169">
    <property type="term" value="P:cell surface receptor protein tyrosine kinase signaling pathway"/>
    <property type="evidence" value="ECO:0007669"/>
    <property type="project" value="InterPro"/>
</dbReference>
<keyword evidence="12" id="KW-0418">Kinase</keyword>
<feature type="site" description="Interaction with SHC1" evidence="24">
    <location>
        <position position="727"/>
    </location>
</feature>
<dbReference type="FunFam" id="2.60.40.10:FF:000251">
    <property type="entry name" value="Tyrosine-protein kinase receptor"/>
    <property type="match status" value="2"/>
</dbReference>
<evidence type="ECO:0000256" key="6">
    <source>
        <dbReference type="ARBA" id="ARBA00022614"/>
    </source>
</evidence>
<evidence type="ECO:0000256" key="17">
    <source>
        <dbReference type="ARBA" id="ARBA00023136"/>
    </source>
</evidence>
<evidence type="ECO:0000256" key="16">
    <source>
        <dbReference type="ARBA" id="ARBA00022989"/>
    </source>
</evidence>
<dbReference type="PROSITE" id="PS50011">
    <property type="entry name" value="PROTEIN_KINASE_DOM"/>
    <property type="match status" value="1"/>
</dbReference>
<feature type="domain" description="Ig-like" evidence="28">
    <location>
        <begin position="496"/>
        <end position="586"/>
    </location>
</feature>
<dbReference type="GO" id="GO:1990090">
    <property type="term" value="P:cellular response to nerve growth factor stimulus"/>
    <property type="evidence" value="ECO:0007669"/>
    <property type="project" value="TreeGrafter"/>
</dbReference>
<dbReference type="Pfam" id="PF07714">
    <property type="entry name" value="PK_Tyr_Ser-Thr"/>
    <property type="match status" value="1"/>
</dbReference>
<dbReference type="PRINTS" id="PR01939">
    <property type="entry name" value="NTKRECEPTOR"/>
</dbReference>
<dbReference type="OrthoDB" id="3256376at2759"/>
<keyword evidence="21" id="KW-0325">Glycoprotein</keyword>
<dbReference type="GO" id="GO:0005524">
    <property type="term" value="F:ATP binding"/>
    <property type="evidence" value="ECO:0007669"/>
    <property type="project" value="UniProtKB-KW"/>
</dbReference>
<dbReference type="GO" id="GO:0010976">
    <property type="term" value="P:positive regulation of neuron projection development"/>
    <property type="evidence" value="ECO:0007669"/>
    <property type="project" value="TreeGrafter"/>
</dbReference>
<dbReference type="InterPro" id="IPR001245">
    <property type="entry name" value="Ser-Thr/Tyr_kinase_cat_dom"/>
</dbReference>
<proteinExistence type="predicted"/>
<keyword evidence="9 26" id="KW-0732">Signal</keyword>
<accession>A0A8S4BF73</accession>
<name>A0A8S4BF73_9TELE</name>
<dbReference type="EC" id="2.7.10.1" evidence="2"/>
<feature type="site" description="Interaction with PLCG1" evidence="24">
    <location>
        <position position="999"/>
    </location>
</feature>
<dbReference type="PANTHER" id="PTHR24416:SF66">
    <property type="entry name" value="NT-3 GROWTH FACTOR RECEPTOR"/>
    <property type="match status" value="1"/>
</dbReference>
<keyword evidence="11" id="KW-0547">Nucleotide-binding</keyword>
<keyword evidence="13" id="KW-0221">Differentiation</keyword>
<keyword evidence="10" id="KW-0677">Repeat</keyword>
<dbReference type="AlphaFoldDB" id="A0A8S4BF73"/>
<evidence type="ECO:0000256" key="26">
    <source>
        <dbReference type="SAM" id="SignalP"/>
    </source>
</evidence>
<dbReference type="PRINTS" id="PR00109">
    <property type="entry name" value="TYRKINASE"/>
</dbReference>
<dbReference type="GO" id="GO:0051897">
    <property type="term" value="P:positive regulation of phosphatidylinositol 3-kinase/protein kinase B signal transduction"/>
    <property type="evidence" value="ECO:0007669"/>
    <property type="project" value="TreeGrafter"/>
</dbReference>
<dbReference type="InterPro" id="IPR031635">
    <property type="entry name" value="NTRK_LRRCT"/>
</dbReference>
<keyword evidence="5" id="KW-0597">Phosphoprotein</keyword>
<dbReference type="Gene3D" id="2.60.40.10">
    <property type="entry name" value="Immunoglobulins"/>
    <property type="match status" value="4"/>
</dbReference>
<evidence type="ECO:0000256" key="13">
    <source>
        <dbReference type="ARBA" id="ARBA00022782"/>
    </source>
</evidence>
<evidence type="ECO:0000256" key="15">
    <source>
        <dbReference type="ARBA" id="ARBA00022902"/>
    </source>
</evidence>
<dbReference type="InterPro" id="IPR013098">
    <property type="entry name" value="Ig_I-set"/>
</dbReference>
<dbReference type="InterPro" id="IPR007110">
    <property type="entry name" value="Ig-like_dom"/>
</dbReference>
<keyword evidence="19" id="KW-1015">Disulfide bond</keyword>